<proteinExistence type="predicted"/>
<dbReference type="InterPro" id="IPR036663">
    <property type="entry name" value="Fumarylacetoacetase_C_sf"/>
</dbReference>
<accession>A0A4P7HLP9</accession>
<dbReference type="EMBL" id="CP038439">
    <property type="protein sequence ID" value="QBX35106.1"/>
    <property type="molecule type" value="Genomic_DNA"/>
</dbReference>
<dbReference type="Gene3D" id="3.90.850.10">
    <property type="entry name" value="Fumarylacetoacetase-like, C-terminal domain"/>
    <property type="match status" value="1"/>
</dbReference>
<gene>
    <name evidence="1" type="ORF">E4191_10620</name>
</gene>
<dbReference type="Proteomes" id="UP000296374">
    <property type="component" value="Chromosome"/>
</dbReference>
<evidence type="ECO:0000313" key="1">
    <source>
        <dbReference type="EMBL" id="QBX35106.1"/>
    </source>
</evidence>
<dbReference type="SUPFAM" id="SSF56529">
    <property type="entry name" value="FAH"/>
    <property type="match status" value="1"/>
</dbReference>
<dbReference type="PANTHER" id="PTHR30143:SF0">
    <property type="entry name" value="2-KETO-4-PENTENOATE HYDRATASE"/>
    <property type="match status" value="1"/>
</dbReference>
<dbReference type="GO" id="GO:0005737">
    <property type="term" value="C:cytoplasm"/>
    <property type="evidence" value="ECO:0007669"/>
    <property type="project" value="TreeGrafter"/>
</dbReference>
<dbReference type="KEGG" id="plia:E4191_10620"/>
<sequence length="280" mass="30148">MCRKCLINRDDIVPDTAELATEILRSRSEQRQIPLITTRPGGLSLDQAYRVSALIEDARTRQGERPLGRKIGFTNRTIWQEFNVSAPIVGTMYDSTVRPLGAPLDAGSLMEPRIEPEIAFQLAAPPRPGMTPAELIGCVSSICAGFEMVHSIYKDWRFSGADTVAAFGLHGAFLHGPMRDLPPAEQLDWIARLSTFRTTLCRNGTVADQGHATNVLGGGPLVALGHLVDLLAGMPDAVPLKAGDLVTTGTLTRALPVCPGEAWQACFDGLPLAAIEIELV</sequence>
<protein>
    <submittedName>
        <fullName evidence="1">Hydratase</fullName>
    </submittedName>
</protein>
<dbReference type="GO" id="GO:0008684">
    <property type="term" value="F:2-oxopent-4-enoate hydratase activity"/>
    <property type="evidence" value="ECO:0007669"/>
    <property type="project" value="TreeGrafter"/>
</dbReference>
<organism evidence="1 2">
    <name type="scientific">Paracoccus liaowanqingii</name>
    <dbReference type="NCBI Taxonomy" id="2560053"/>
    <lineage>
        <taxon>Bacteria</taxon>
        <taxon>Pseudomonadati</taxon>
        <taxon>Pseudomonadota</taxon>
        <taxon>Alphaproteobacteria</taxon>
        <taxon>Rhodobacterales</taxon>
        <taxon>Paracoccaceae</taxon>
        <taxon>Paracoccus</taxon>
    </lineage>
</organism>
<evidence type="ECO:0000313" key="2">
    <source>
        <dbReference type="Proteomes" id="UP000296374"/>
    </source>
</evidence>
<name>A0A4P7HLP9_9RHOB</name>
<reference evidence="2" key="1">
    <citation type="submission" date="2019-03" db="EMBL/GenBank/DDBJ databases">
        <authorList>
            <person name="Li J."/>
        </authorList>
    </citation>
    <scope>NUCLEOTIDE SEQUENCE [LARGE SCALE GENOMIC DNA]</scope>
    <source>
        <strain evidence="2">2251</strain>
    </source>
</reference>
<dbReference type="AlphaFoldDB" id="A0A4P7HLP9"/>
<dbReference type="PANTHER" id="PTHR30143">
    <property type="entry name" value="ACID HYDRATASE"/>
    <property type="match status" value="1"/>
</dbReference>
<dbReference type="InterPro" id="IPR050772">
    <property type="entry name" value="Hydratase-Decarb/MhpD_sf"/>
</dbReference>